<dbReference type="OrthoDB" id="79196at2759"/>
<sequence>MGEDDVEARILQYFIDFTNVMESNGLISMLGGTERDCQKKRCKLLIKNLQPEVLKVEITRLVSLEHREAKADDVRLYNLILQCARTQQKYHLMQNESKRKEARPGPVEVKPPVKKDPPRTGCWVCKGNHWLRDCPVATEEQRQQAIEKMKQAKDKHKLKRTKTAKTLGKRMALLNGMLEAPYCLDTGAEANFIPRRYASELESLKGCKLKLLEEPVYAYPVGDQAITCKTGVVLNMQITTAAGKVNLQNVHCIVLEADEHEFLLDNKTMKDLVYGGQRYRSLCPRA</sequence>
<proteinExistence type="predicted"/>
<keyword evidence="3" id="KW-1185">Reference proteome</keyword>
<accession>A0A1V9YDT1</accession>
<feature type="region of interest" description="Disordered" evidence="1">
    <location>
        <begin position="94"/>
        <end position="114"/>
    </location>
</feature>
<comment type="caution">
    <text evidence="2">The sequence shown here is derived from an EMBL/GenBank/DDBJ whole genome shotgun (WGS) entry which is preliminary data.</text>
</comment>
<gene>
    <name evidence="2" type="ORF">THRCLA_23119</name>
</gene>
<dbReference type="AlphaFoldDB" id="A0A1V9YDT1"/>
<evidence type="ECO:0000256" key="1">
    <source>
        <dbReference type="SAM" id="MobiDB-lite"/>
    </source>
</evidence>
<organism evidence="2 3">
    <name type="scientific">Thraustotheca clavata</name>
    <dbReference type="NCBI Taxonomy" id="74557"/>
    <lineage>
        <taxon>Eukaryota</taxon>
        <taxon>Sar</taxon>
        <taxon>Stramenopiles</taxon>
        <taxon>Oomycota</taxon>
        <taxon>Saprolegniomycetes</taxon>
        <taxon>Saprolegniales</taxon>
        <taxon>Achlyaceae</taxon>
        <taxon>Thraustotheca</taxon>
    </lineage>
</organism>
<evidence type="ECO:0000313" key="2">
    <source>
        <dbReference type="EMBL" id="OQR83846.1"/>
    </source>
</evidence>
<dbReference type="EMBL" id="JNBS01004216">
    <property type="protein sequence ID" value="OQR83846.1"/>
    <property type="molecule type" value="Genomic_DNA"/>
</dbReference>
<dbReference type="Proteomes" id="UP000243217">
    <property type="component" value="Unassembled WGS sequence"/>
</dbReference>
<reference evidence="2 3" key="1">
    <citation type="journal article" date="2014" name="Genome Biol. Evol.">
        <title>The secreted proteins of Achlya hypogyna and Thraustotheca clavata identify the ancestral oomycete secretome and reveal gene acquisitions by horizontal gene transfer.</title>
        <authorList>
            <person name="Misner I."/>
            <person name="Blouin N."/>
            <person name="Leonard G."/>
            <person name="Richards T.A."/>
            <person name="Lane C.E."/>
        </authorList>
    </citation>
    <scope>NUCLEOTIDE SEQUENCE [LARGE SCALE GENOMIC DNA]</scope>
    <source>
        <strain evidence="2 3">ATCC 34112</strain>
    </source>
</reference>
<dbReference type="STRING" id="74557.A0A1V9YDT1"/>
<evidence type="ECO:0000313" key="3">
    <source>
        <dbReference type="Proteomes" id="UP000243217"/>
    </source>
</evidence>
<name>A0A1V9YDT1_9STRA</name>
<protein>
    <submittedName>
        <fullName evidence="2">Uncharacterized protein</fullName>
    </submittedName>
</protein>